<evidence type="ECO:0000313" key="2">
    <source>
        <dbReference type="EMBL" id="KAG8061172.1"/>
    </source>
</evidence>
<reference evidence="2" key="1">
    <citation type="journal article" date="2021" name="bioRxiv">
        <title>Whole Genome Assembly and Annotation of Northern Wild Rice, Zizania palustris L., Supports a Whole Genome Duplication in the Zizania Genus.</title>
        <authorList>
            <person name="Haas M."/>
            <person name="Kono T."/>
            <person name="Macchietto M."/>
            <person name="Millas R."/>
            <person name="McGilp L."/>
            <person name="Shao M."/>
            <person name="Duquette J."/>
            <person name="Hirsch C.N."/>
            <person name="Kimball J."/>
        </authorList>
    </citation>
    <scope>NUCLEOTIDE SEQUENCE</scope>
    <source>
        <tissue evidence="2">Fresh leaf tissue</tissue>
    </source>
</reference>
<keyword evidence="3" id="KW-1185">Reference proteome</keyword>
<protein>
    <submittedName>
        <fullName evidence="2">Uncharacterized protein</fullName>
    </submittedName>
</protein>
<feature type="region of interest" description="Disordered" evidence="1">
    <location>
        <begin position="1"/>
        <end position="85"/>
    </location>
</feature>
<evidence type="ECO:0000313" key="3">
    <source>
        <dbReference type="Proteomes" id="UP000729402"/>
    </source>
</evidence>
<evidence type="ECO:0000256" key="1">
    <source>
        <dbReference type="SAM" id="MobiDB-lite"/>
    </source>
</evidence>
<dbReference type="EMBL" id="JAAALK010000286">
    <property type="protein sequence ID" value="KAG8061172.1"/>
    <property type="molecule type" value="Genomic_DNA"/>
</dbReference>
<proteinExistence type="predicted"/>
<organism evidence="2 3">
    <name type="scientific">Zizania palustris</name>
    <name type="common">Northern wild rice</name>
    <dbReference type="NCBI Taxonomy" id="103762"/>
    <lineage>
        <taxon>Eukaryota</taxon>
        <taxon>Viridiplantae</taxon>
        <taxon>Streptophyta</taxon>
        <taxon>Embryophyta</taxon>
        <taxon>Tracheophyta</taxon>
        <taxon>Spermatophyta</taxon>
        <taxon>Magnoliopsida</taxon>
        <taxon>Liliopsida</taxon>
        <taxon>Poales</taxon>
        <taxon>Poaceae</taxon>
        <taxon>BOP clade</taxon>
        <taxon>Oryzoideae</taxon>
        <taxon>Oryzeae</taxon>
        <taxon>Zizaniinae</taxon>
        <taxon>Zizania</taxon>
    </lineage>
</organism>
<comment type="caution">
    <text evidence="2">The sequence shown here is derived from an EMBL/GenBank/DDBJ whole genome shotgun (WGS) entry which is preliminary data.</text>
</comment>
<name>A0A8J5V5N1_ZIZPA</name>
<sequence length="85" mass="9202">MPPVGGNSFPLNRGQMTSASEGLGFRARQLVKPQDELRTLPTKITQVQPRLSPPELRLRDPSCPLRSQASTIPQVPFGAKPPGSL</sequence>
<reference evidence="2" key="2">
    <citation type="submission" date="2021-02" db="EMBL/GenBank/DDBJ databases">
        <authorList>
            <person name="Kimball J.A."/>
            <person name="Haas M.W."/>
            <person name="Macchietto M."/>
            <person name="Kono T."/>
            <person name="Duquette J."/>
            <person name="Shao M."/>
        </authorList>
    </citation>
    <scope>NUCLEOTIDE SEQUENCE</scope>
    <source>
        <tissue evidence="2">Fresh leaf tissue</tissue>
    </source>
</reference>
<gene>
    <name evidence="2" type="ORF">GUJ93_ZPchr0003g16999</name>
</gene>
<accession>A0A8J5V5N1</accession>
<dbReference type="Proteomes" id="UP000729402">
    <property type="component" value="Unassembled WGS sequence"/>
</dbReference>
<dbReference type="AlphaFoldDB" id="A0A8J5V5N1"/>